<evidence type="ECO:0000313" key="3">
    <source>
        <dbReference type="EMBL" id="SDK02436.1"/>
    </source>
</evidence>
<keyword evidence="1" id="KW-1133">Transmembrane helix</keyword>
<feature type="transmembrane region" description="Helical" evidence="1">
    <location>
        <begin position="95"/>
        <end position="113"/>
    </location>
</feature>
<evidence type="ECO:0000259" key="2">
    <source>
        <dbReference type="Pfam" id="PF00892"/>
    </source>
</evidence>
<dbReference type="SUPFAM" id="SSF103481">
    <property type="entry name" value="Multidrug resistance efflux transporter EmrE"/>
    <property type="match status" value="1"/>
</dbReference>
<keyword evidence="1" id="KW-0472">Membrane</keyword>
<feature type="domain" description="EamA" evidence="2">
    <location>
        <begin position="1"/>
        <end position="136"/>
    </location>
</feature>
<evidence type="ECO:0000256" key="1">
    <source>
        <dbReference type="SAM" id="Phobius"/>
    </source>
</evidence>
<organism evidence="3 4">
    <name type="scientific">Catalinimonas alkaloidigena</name>
    <dbReference type="NCBI Taxonomy" id="1075417"/>
    <lineage>
        <taxon>Bacteria</taxon>
        <taxon>Pseudomonadati</taxon>
        <taxon>Bacteroidota</taxon>
        <taxon>Cytophagia</taxon>
        <taxon>Cytophagales</taxon>
        <taxon>Catalimonadaceae</taxon>
        <taxon>Catalinimonas</taxon>
    </lineage>
</organism>
<dbReference type="Gene3D" id="1.10.3730.20">
    <property type="match status" value="1"/>
</dbReference>
<dbReference type="GO" id="GO:0016020">
    <property type="term" value="C:membrane"/>
    <property type="evidence" value="ECO:0007669"/>
    <property type="project" value="InterPro"/>
</dbReference>
<dbReference type="RefSeq" id="WP_089678977.1">
    <property type="nucleotide sequence ID" value="NZ_FNFO01000001.1"/>
</dbReference>
<dbReference type="EMBL" id="FNFO01000001">
    <property type="protein sequence ID" value="SDK02436.1"/>
    <property type="molecule type" value="Genomic_DNA"/>
</dbReference>
<feature type="transmembrane region" description="Helical" evidence="1">
    <location>
        <begin position="30"/>
        <end position="52"/>
    </location>
</feature>
<gene>
    <name evidence="3" type="ORF">SAMN05421823_101680</name>
</gene>
<proteinExistence type="predicted"/>
<dbReference type="Proteomes" id="UP000198510">
    <property type="component" value="Unassembled WGS sequence"/>
</dbReference>
<feature type="transmembrane region" description="Helical" evidence="1">
    <location>
        <begin position="120"/>
        <end position="138"/>
    </location>
</feature>
<keyword evidence="1" id="KW-0812">Transmembrane</keyword>
<keyword evidence="4" id="KW-1185">Reference proteome</keyword>
<dbReference type="Pfam" id="PF00892">
    <property type="entry name" value="EamA"/>
    <property type="match status" value="1"/>
</dbReference>
<name>A0A1G8YI63_9BACT</name>
<feature type="transmembrane region" description="Helical" evidence="1">
    <location>
        <begin position="64"/>
        <end position="83"/>
    </location>
</feature>
<dbReference type="STRING" id="1075417.SAMN05421823_101680"/>
<protein>
    <submittedName>
        <fullName evidence="3">Transporter family protein</fullName>
    </submittedName>
</protein>
<sequence length="143" mass="15207">MWILFALLAAFSAAVVVTLSKVGIKNIDSSVGFAIQSILIVIVAWSVVFFQGNASHLARIDKRSWIFLVLAGIITCLSSLFSFRALKLGDAARVASLDKVSLVFAVIMAVVFLKEKANWQVLLGVGLMGLGAVIIALARESAG</sequence>
<dbReference type="OrthoDB" id="9806718at2"/>
<accession>A0A1G8YI63</accession>
<dbReference type="InterPro" id="IPR037185">
    <property type="entry name" value="EmrE-like"/>
</dbReference>
<dbReference type="InterPro" id="IPR000620">
    <property type="entry name" value="EamA_dom"/>
</dbReference>
<reference evidence="3 4" key="1">
    <citation type="submission" date="2016-10" db="EMBL/GenBank/DDBJ databases">
        <authorList>
            <person name="de Groot N.N."/>
        </authorList>
    </citation>
    <scope>NUCLEOTIDE SEQUENCE [LARGE SCALE GENOMIC DNA]</scope>
    <source>
        <strain evidence="3 4">DSM 25186</strain>
    </source>
</reference>
<dbReference type="AlphaFoldDB" id="A0A1G8YI63"/>
<evidence type="ECO:0000313" key="4">
    <source>
        <dbReference type="Proteomes" id="UP000198510"/>
    </source>
</evidence>